<feature type="site" description="Interaction with substrate tRNA" evidence="10">
    <location>
        <position position="120"/>
    </location>
</feature>
<dbReference type="InterPro" id="IPR018022">
    <property type="entry name" value="IPT"/>
</dbReference>
<dbReference type="Gene3D" id="3.40.50.300">
    <property type="entry name" value="P-loop containing nucleotide triphosphate hydrolases"/>
    <property type="match status" value="1"/>
</dbReference>
<sequence length="313" mass="35747">MSPLSYAPKKLIAIVGPTATGKTDLALKLARKFQGEIISVDSRAIYRGLPIGTTSSRPSSHPHATKIHDRQFLSFIKHKGIKQYLVGILDPQKSFSAYDFAKLAAKIISKIKTPILVGGTGFWIDALLQSDLLKKIPPNLRLRKKLDLWSVADLFAELKKLDPKRAKTVERKNKRRLIRAIEIATGSQNSTTNYNLRPTNYSVLFLGLDYPNAILKKRIHNRFLKMLKLGLVSETKKLTRKVSKIRLREIGLVYPVVADYIDEKITRDEMTERSVNATYHYAKRQKTWFRKNKNIHWIKTLAEAGKLAKNFLR</sequence>
<comment type="cofactor">
    <cofactor evidence="1 10">
        <name>Mg(2+)</name>
        <dbReference type="ChEBI" id="CHEBI:18420"/>
    </cofactor>
</comment>
<keyword evidence="8 10" id="KW-0460">Magnesium</keyword>
<evidence type="ECO:0000256" key="7">
    <source>
        <dbReference type="ARBA" id="ARBA00022840"/>
    </source>
</evidence>
<dbReference type="PANTHER" id="PTHR11088">
    <property type="entry name" value="TRNA DIMETHYLALLYLTRANSFERASE"/>
    <property type="match status" value="1"/>
</dbReference>
<keyword evidence="6 10" id="KW-0547">Nucleotide-binding</keyword>
<dbReference type="GO" id="GO:0006400">
    <property type="term" value="P:tRNA modification"/>
    <property type="evidence" value="ECO:0007669"/>
    <property type="project" value="TreeGrafter"/>
</dbReference>
<feature type="site" description="Interaction with substrate tRNA" evidence="10">
    <location>
        <position position="143"/>
    </location>
</feature>
<comment type="similarity">
    <text evidence="3 10 13">Belongs to the IPP transferase family.</text>
</comment>
<keyword evidence="7 10" id="KW-0067">ATP-binding</keyword>
<dbReference type="InterPro" id="IPR039657">
    <property type="entry name" value="Dimethylallyltransferase"/>
</dbReference>
<evidence type="ECO:0000256" key="2">
    <source>
        <dbReference type="ARBA" id="ARBA00003213"/>
    </source>
</evidence>
<feature type="region of interest" description="Interaction with substrate tRNA" evidence="10">
    <location>
        <begin position="41"/>
        <end position="44"/>
    </location>
</feature>
<evidence type="ECO:0000256" key="6">
    <source>
        <dbReference type="ARBA" id="ARBA00022741"/>
    </source>
</evidence>
<gene>
    <name evidence="10" type="primary">miaA</name>
    <name evidence="14" type="ORF">A2826_00910</name>
</gene>
<organism evidence="14 15">
    <name type="scientific">Candidatus Doudnabacteria bacterium RIFCSPHIGHO2_01_FULL_43_23</name>
    <dbReference type="NCBI Taxonomy" id="1817822"/>
    <lineage>
        <taxon>Bacteria</taxon>
        <taxon>Candidatus Doudnaibacteriota</taxon>
    </lineage>
</organism>
<evidence type="ECO:0000256" key="1">
    <source>
        <dbReference type="ARBA" id="ARBA00001946"/>
    </source>
</evidence>
<dbReference type="GO" id="GO:0005524">
    <property type="term" value="F:ATP binding"/>
    <property type="evidence" value="ECO:0007669"/>
    <property type="project" value="UniProtKB-UniRule"/>
</dbReference>
<dbReference type="InterPro" id="IPR027417">
    <property type="entry name" value="P-loop_NTPase"/>
</dbReference>
<dbReference type="EMBL" id="MFEI01000040">
    <property type="protein sequence ID" value="OGE80126.1"/>
    <property type="molecule type" value="Genomic_DNA"/>
</dbReference>
<evidence type="ECO:0000256" key="5">
    <source>
        <dbReference type="ARBA" id="ARBA00022694"/>
    </source>
</evidence>
<evidence type="ECO:0000256" key="10">
    <source>
        <dbReference type="HAMAP-Rule" id="MF_00185"/>
    </source>
</evidence>
<comment type="function">
    <text evidence="2 10 12">Catalyzes the transfer of a dimethylallyl group onto the adenine at position 37 in tRNAs that read codons beginning with uridine, leading to the formation of N6-(dimethylallyl)adenosine (i(6)A).</text>
</comment>
<feature type="binding site" evidence="10">
    <location>
        <begin position="16"/>
        <end position="23"/>
    </location>
    <ligand>
        <name>ATP</name>
        <dbReference type="ChEBI" id="CHEBI:30616"/>
    </ligand>
</feature>
<evidence type="ECO:0000256" key="11">
    <source>
        <dbReference type="RuleBase" id="RU003783"/>
    </source>
</evidence>
<comment type="caution">
    <text evidence="10">Lacks conserved residue(s) required for the propagation of feature annotation.</text>
</comment>
<accession>A0A1F5NR13</accession>
<reference evidence="14 15" key="1">
    <citation type="journal article" date="2016" name="Nat. Commun.">
        <title>Thousands of microbial genomes shed light on interconnected biogeochemical processes in an aquifer system.</title>
        <authorList>
            <person name="Anantharaman K."/>
            <person name="Brown C.T."/>
            <person name="Hug L.A."/>
            <person name="Sharon I."/>
            <person name="Castelle C.J."/>
            <person name="Probst A.J."/>
            <person name="Thomas B.C."/>
            <person name="Singh A."/>
            <person name="Wilkins M.J."/>
            <person name="Karaoz U."/>
            <person name="Brodie E.L."/>
            <person name="Williams K.H."/>
            <person name="Hubbard S.S."/>
            <person name="Banfield J.F."/>
        </authorList>
    </citation>
    <scope>NUCLEOTIDE SEQUENCE [LARGE SCALE GENOMIC DNA]</scope>
</reference>
<keyword evidence="4 10" id="KW-0808">Transferase</keyword>
<evidence type="ECO:0000256" key="3">
    <source>
        <dbReference type="ARBA" id="ARBA00005842"/>
    </source>
</evidence>
<keyword evidence="5 10" id="KW-0819">tRNA processing</keyword>
<dbReference type="AlphaFoldDB" id="A0A1F5NR13"/>
<evidence type="ECO:0000256" key="13">
    <source>
        <dbReference type="RuleBase" id="RU003785"/>
    </source>
</evidence>
<protein>
    <recommendedName>
        <fullName evidence="10">tRNA dimethylallyltransferase</fullName>
        <ecNumber evidence="10">2.5.1.75</ecNumber>
    </recommendedName>
    <alternativeName>
        <fullName evidence="10">Dimethylallyl diphosphate:tRNA dimethylallyltransferase</fullName>
        <shortName evidence="10">DMAPP:tRNA dimethylallyltransferase</shortName>
        <shortName evidence="10">DMATase</shortName>
    </alternativeName>
    <alternativeName>
        <fullName evidence="10">Isopentenyl-diphosphate:tRNA isopentenyltransferase</fullName>
        <shortName evidence="10">IPP transferase</shortName>
        <shortName evidence="10">IPPT</shortName>
        <shortName evidence="10">IPTase</shortName>
    </alternativeName>
</protein>
<dbReference type="Pfam" id="PF01715">
    <property type="entry name" value="IPPT"/>
    <property type="match status" value="1"/>
</dbReference>
<dbReference type="EC" id="2.5.1.75" evidence="10"/>
<evidence type="ECO:0000256" key="9">
    <source>
        <dbReference type="ARBA" id="ARBA00049563"/>
    </source>
</evidence>
<dbReference type="GO" id="GO:0052381">
    <property type="term" value="F:tRNA dimethylallyltransferase activity"/>
    <property type="evidence" value="ECO:0007669"/>
    <property type="project" value="UniProtKB-UniRule"/>
</dbReference>
<comment type="subunit">
    <text evidence="10">Monomer.</text>
</comment>
<dbReference type="HAMAP" id="MF_00185">
    <property type="entry name" value="IPP_trans"/>
    <property type="match status" value="1"/>
</dbReference>
<evidence type="ECO:0000256" key="8">
    <source>
        <dbReference type="ARBA" id="ARBA00022842"/>
    </source>
</evidence>
<dbReference type="Gene3D" id="1.10.20.140">
    <property type="match status" value="1"/>
</dbReference>
<name>A0A1F5NR13_9BACT</name>
<dbReference type="NCBIfam" id="TIGR00174">
    <property type="entry name" value="miaA"/>
    <property type="match status" value="1"/>
</dbReference>
<comment type="catalytic activity">
    <reaction evidence="9 10 11">
        <text>adenosine(37) in tRNA + dimethylallyl diphosphate = N(6)-dimethylallyladenosine(37) in tRNA + diphosphate</text>
        <dbReference type="Rhea" id="RHEA:26482"/>
        <dbReference type="Rhea" id="RHEA-COMP:10162"/>
        <dbReference type="Rhea" id="RHEA-COMP:10375"/>
        <dbReference type="ChEBI" id="CHEBI:33019"/>
        <dbReference type="ChEBI" id="CHEBI:57623"/>
        <dbReference type="ChEBI" id="CHEBI:74411"/>
        <dbReference type="ChEBI" id="CHEBI:74415"/>
        <dbReference type="EC" id="2.5.1.75"/>
    </reaction>
</comment>
<dbReference type="STRING" id="1817822.A2826_00910"/>
<proteinExistence type="inferred from homology"/>
<dbReference type="PANTHER" id="PTHR11088:SF60">
    <property type="entry name" value="TRNA DIMETHYLALLYLTRANSFERASE"/>
    <property type="match status" value="1"/>
</dbReference>
<dbReference type="Proteomes" id="UP000177912">
    <property type="component" value="Unassembled WGS sequence"/>
</dbReference>
<dbReference type="SUPFAM" id="SSF52540">
    <property type="entry name" value="P-loop containing nucleoside triphosphate hydrolases"/>
    <property type="match status" value="1"/>
</dbReference>
<feature type="binding site" evidence="10">
    <location>
        <begin position="18"/>
        <end position="23"/>
    </location>
    <ligand>
        <name>substrate</name>
    </ligand>
</feature>
<evidence type="ECO:0000256" key="4">
    <source>
        <dbReference type="ARBA" id="ARBA00022679"/>
    </source>
</evidence>
<evidence type="ECO:0000313" key="14">
    <source>
        <dbReference type="EMBL" id="OGE80126.1"/>
    </source>
</evidence>
<evidence type="ECO:0000313" key="15">
    <source>
        <dbReference type="Proteomes" id="UP000177912"/>
    </source>
</evidence>
<comment type="caution">
    <text evidence="14">The sequence shown here is derived from an EMBL/GenBank/DDBJ whole genome shotgun (WGS) entry which is preliminary data.</text>
</comment>
<evidence type="ECO:0000256" key="12">
    <source>
        <dbReference type="RuleBase" id="RU003784"/>
    </source>
</evidence>